<dbReference type="CDD" id="cd00086">
    <property type="entry name" value="homeodomain"/>
    <property type="match status" value="1"/>
</dbReference>
<dbReference type="Pfam" id="PF00046">
    <property type="entry name" value="Homeodomain"/>
    <property type="match status" value="1"/>
</dbReference>
<feature type="domain" description="Homeobox" evidence="13">
    <location>
        <begin position="60"/>
        <end position="120"/>
    </location>
</feature>
<comment type="function">
    <text evidence="10">Transcription factor.</text>
</comment>
<proteinExistence type="inferred from homology"/>
<evidence type="ECO:0000256" key="8">
    <source>
        <dbReference type="PROSITE-ProRule" id="PRU00108"/>
    </source>
</evidence>
<evidence type="ECO:0000256" key="7">
    <source>
        <dbReference type="ARBA" id="ARBA00025748"/>
    </source>
</evidence>
<dbReference type="GO" id="GO:0000981">
    <property type="term" value="F:DNA-binding transcription factor activity, RNA polymerase II-specific"/>
    <property type="evidence" value="ECO:0007669"/>
    <property type="project" value="UniProtKB-UniRule"/>
</dbReference>
<dbReference type="PRINTS" id="PR00031">
    <property type="entry name" value="HTHREPRESSR"/>
</dbReference>
<dbReference type="EMBL" id="JBBNAG010000008">
    <property type="protein sequence ID" value="KAK9113164.1"/>
    <property type="molecule type" value="Genomic_DNA"/>
</dbReference>
<dbReference type="PROSITE" id="PS00027">
    <property type="entry name" value="HOMEOBOX_1"/>
    <property type="match status" value="1"/>
</dbReference>
<reference evidence="14 15" key="1">
    <citation type="submission" date="2024-01" db="EMBL/GenBank/DDBJ databases">
        <title>Genome assemblies of Stephania.</title>
        <authorList>
            <person name="Yang L."/>
        </authorList>
    </citation>
    <scope>NUCLEOTIDE SEQUENCE [LARGE SCALE GENOMIC DNA]</scope>
    <source>
        <strain evidence="14">JXDWG</strain>
        <tissue evidence="14">Leaf</tissue>
    </source>
</reference>
<dbReference type="GO" id="GO:0045893">
    <property type="term" value="P:positive regulation of DNA-templated transcription"/>
    <property type="evidence" value="ECO:0007669"/>
    <property type="project" value="TreeGrafter"/>
</dbReference>
<keyword evidence="15" id="KW-1185">Reference proteome</keyword>
<evidence type="ECO:0000256" key="9">
    <source>
        <dbReference type="RuleBase" id="RU000682"/>
    </source>
</evidence>
<evidence type="ECO:0000256" key="5">
    <source>
        <dbReference type="ARBA" id="ARBA00023163"/>
    </source>
</evidence>
<name>A0AAP0ID11_9MAGN</name>
<dbReference type="InterPro" id="IPR017970">
    <property type="entry name" value="Homeobox_CS"/>
</dbReference>
<evidence type="ECO:0000313" key="15">
    <source>
        <dbReference type="Proteomes" id="UP001419268"/>
    </source>
</evidence>
<keyword evidence="2 10" id="KW-0805">Transcription regulation</keyword>
<evidence type="ECO:0000256" key="1">
    <source>
        <dbReference type="ARBA" id="ARBA00004123"/>
    </source>
</evidence>
<dbReference type="InterPro" id="IPR000047">
    <property type="entry name" value="HTH_motif"/>
</dbReference>
<evidence type="ECO:0000256" key="10">
    <source>
        <dbReference type="RuleBase" id="RU369038"/>
    </source>
</evidence>
<dbReference type="SUPFAM" id="SSF46689">
    <property type="entry name" value="Homeodomain-like"/>
    <property type="match status" value="1"/>
</dbReference>
<evidence type="ECO:0000256" key="11">
    <source>
        <dbReference type="SAM" id="Coils"/>
    </source>
</evidence>
<dbReference type="GO" id="GO:0009725">
    <property type="term" value="P:response to hormone"/>
    <property type="evidence" value="ECO:0007669"/>
    <property type="project" value="UniProtKB-ARBA"/>
</dbReference>
<evidence type="ECO:0000256" key="6">
    <source>
        <dbReference type="ARBA" id="ARBA00023242"/>
    </source>
</evidence>
<dbReference type="InterPro" id="IPR001356">
    <property type="entry name" value="HD"/>
</dbReference>
<dbReference type="FunFam" id="1.10.10.60:FF:000241">
    <property type="entry name" value="homeobox-leucine zipper protein ATHB-40"/>
    <property type="match status" value="1"/>
</dbReference>
<accession>A0AAP0ID11</accession>
<dbReference type="SMART" id="SM00389">
    <property type="entry name" value="HOX"/>
    <property type="match status" value="1"/>
</dbReference>
<organism evidence="14 15">
    <name type="scientific">Stephania cephalantha</name>
    <dbReference type="NCBI Taxonomy" id="152367"/>
    <lineage>
        <taxon>Eukaryota</taxon>
        <taxon>Viridiplantae</taxon>
        <taxon>Streptophyta</taxon>
        <taxon>Embryophyta</taxon>
        <taxon>Tracheophyta</taxon>
        <taxon>Spermatophyta</taxon>
        <taxon>Magnoliopsida</taxon>
        <taxon>Ranunculales</taxon>
        <taxon>Menispermaceae</taxon>
        <taxon>Menispermoideae</taxon>
        <taxon>Cissampelideae</taxon>
        <taxon>Stephania</taxon>
    </lineage>
</organism>
<evidence type="ECO:0000256" key="2">
    <source>
        <dbReference type="ARBA" id="ARBA00023015"/>
    </source>
</evidence>
<dbReference type="PROSITE" id="PS50071">
    <property type="entry name" value="HOMEOBOX_2"/>
    <property type="match status" value="1"/>
</dbReference>
<dbReference type="PANTHER" id="PTHR24326">
    <property type="entry name" value="HOMEOBOX-LEUCINE ZIPPER PROTEIN"/>
    <property type="match status" value="1"/>
</dbReference>
<feature type="region of interest" description="Disordered" evidence="12">
    <location>
        <begin position="1"/>
        <end position="22"/>
    </location>
</feature>
<dbReference type="Proteomes" id="UP001419268">
    <property type="component" value="Unassembled WGS sequence"/>
</dbReference>
<dbReference type="Gene3D" id="1.10.10.60">
    <property type="entry name" value="Homeodomain-like"/>
    <property type="match status" value="1"/>
</dbReference>
<evidence type="ECO:0000256" key="12">
    <source>
        <dbReference type="SAM" id="MobiDB-lite"/>
    </source>
</evidence>
<dbReference type="InterPro" id="IPR009057">
    <property type="entry name" value="Homeodomain-like_sf"/>
</dbReference>
<gene>
    <name evidence="14" type="ORF">Scep_020683</name>
</gene>
<keyword evidence="6 8" id="KW-0539">Nucleus</keyword>
<evidence type="ECO:0000256" key="4">
    <source>
        <dbReference type="ARBA" id="ARBA00023155"/>
    </source>
</evidence>
<keyword evidence="11" id="KW-0175">Coiled coil</keyword>
<evidence type="ECO:0000259" key="13">
    <source>
        <dbReference type="PROSITE" id="PS50071"/>
    </source>
</evidence>
<dbReference type="InterPro" id="IPR045224">
    <property type="entry name" value="HDZip_class_I_plant"/>
</dbReference>
<evidence type="ECO:0000313" key="14">
    <source>
        <dbReference type="EMBL" id="KAK9113164.1"/>
    </source>
</evidence>
<feature type="DNA-binding region" description="Homeobox" evidence="8">
    <location>
        <begin position="62"/>
        <end position="121"/>
    </location>
</feature>
<dbReference type="AlphaFoldDB" id="A0AAP0ID11"/>
<keyword evidence="3 8" id="KW-0238">DNA-binding</keyword>
<comment type="subcellular location">
    <subcellularLocation>
        <location evidence="1 8 9">Nucleus</location>
    </subcellularLocation>
</comment>
<dbReference type="PANTHER" id="PTHR24326:SF527">
    <property type="entry name" value="HOMEOBOX-LEUCINE ZIPPER PROTEIN ATHB-40"/>
    <property type="match status" value="1"/>
</dbReference>
<keyword evidence="5 10" id="KW-0804">Transcription</keyword>
<sequence length="221" mass="25934">MMINQAEDHHHHHHQQQQDHHDDQELLINQLYPSLYSHAPPSSGEVRPKRRRRKRGGDGMVGMMKKRKLSEEQVNMLEMNFGSEHKLESERKDRLASELGLDPRQVAVWFQNRRARWKSKKLEEEYSKLKSAHETVIVEKCRLEAEVLKLQDQLSQAEKEIQRITEKCCDGGMSISSPCSSFSMDCGSNFLGDLVNEQYYDNLFSNLRDYCYVNGVDYWPY</sequence>
<comment type="caution">
    <text evidence="14">The sequence shown here is derived from an EMBL/GenBank/DDBJ whole genome shotgun (WGS) entry which is preliminary data.</text>
</comment>
<evidence type="ECO:0000256" key="3">
    <source>
        <dbReference type="ARBA" id="ARBA00023125"/>
    </source>
</evidence>
<dbReference type="GO" id="GO:0005634">
    <property type="term" value="C:nucleus"/>
    <property type="evidence" value="ECO:0007669"/>
    <property type="project" value="UniProtKB-SubCell"/>
</dbReference>
<feature type="region of interest" description="Disordered" evidence="12">
    <location>
        <begin position="35"/>
        <end position="62"/>
    </location>
</feature>
<feature type="coiled-coil region" evidence="11">
    <location>
        <begin position="112"/>
        <end position="167"/>
    </location>
</feature>
<keyword evidence="4 8" id="KW-0371">Homeobox</keyword>
<protein>
    <recommendedName>
        <fullName evidence="10">Homeobox-leucine zipper protein</fullName>
    </recommendedName>
    <alternativeName>
        <fullName evidence="10">HD-ZIP protein</fullName>
    </alternativeName>
    <alternativeName>
        <fullName evidence="10">Homeodomain transcription factor</fullName>
    </alternativeName>
</protein>
<dbReference type="GO" id="GO:0043565">
    <property type="term" value="F:sequence-specific DNA binding"/>
    <property type="evidence" value="ECO:0007669"/>
    <property type="project" value="TreeGrafter"/>
</dbReference>
<comment type="similarity">
    <text evidence="7 10">Belongs to the HD-ZIP homeobox family. Class I subfamily.</text>
</comment>